<protein>
    <submittedName>
        <fullName evidence="2">Uncharacterized protein</fullName>
    </submittedName>
</protein>
<evidence type="ECO:0000313" key="3">
    <source>
        <dbReference type="Proteomes" id="UP000078340"/>
    </source>
</evidence>
<proteinExistence type="predicted"/>
<organism evidence="2 3">
    <name type="scientific">Purpureocillium lilacinum</name>
    <name type="common">Paecilomyces lilacinus</name>
    <dbReference type="NCBI Taxonomy" id="33203"/>
    <lineage>
        <taxon>Eukaryota</taxon>
        <taxon>Fungi</taxon>
        <taxon>Dikarya</taxon>
        <taxon>Ascomycota</taxon>
        <taxon>Pezizomycotina</taxon>
        <taxon>Sordariomycetes</taxon>
        <taxon>Hypocreomycetidae</taxon>
        <taxon>Hypocreales</taxon>
        <taxon>Ophiocordycipitaceae</taxon>
        <taxon>Purpureocillium</taxon>
    </lineage>
</organism>
<feature type="region of interest" description="Disordered" evidence="1">
    <location>
        <begin position="26"/>
        <end position="49"/>
    </location>
</feature>
<dbReference type="EMBL" id="LSBI01000001">
    <property type="protein sequence ID" value="OAQ95314.1"/>
    <property type="molecule type" value="Genomic_DNA"/>
</dbReference>
<evidence type="ECO:0000313" key="2">
    <source>
        <dbReference type="EMBL" id="OAQ95314.1"/>
    </source>
</evidence>
<sequence length="49" mass="5241">MHPCKNGVQIRTGVWSVAASNDWTGTNRGLSRVSSAVLSQTKPQEQAVS</sequence>
<name>A0A179HZ62_PURLI</name>
<gene>
    <name evidence="2" type="ORF">VFPFJ_01424</name>
</gene>
<reference evidence="2 3" key="1">
    <citation type="submission" date="2016-02" db="EMBL/GenBank/DDBJ databases">
        <title>Biosynthesis of antibiotic leucinostatins and their inhibition on Phytophthora in bio-control Purpureocillium lilacinum.</title>
        <authorList>
            <person name="Wang G."/>
            <person name="Liu Z."/>
            <person name="Lin R."/>
            <person name="Li E."/>
            <person name="Mao Z."/>
            <person name="Ling J."/>
            <person name="Yin W."/>
            <person name="Xie B."/>
        </authorList>
    </citation>
    <scope>NUCLEOTIDE SEQUENCE [LARGE SCALE GENOMIC DNA]</scope>
    <source>
        <strain evidence="2">PLFJ-1</strain>
    </source>
</reference>
<accession>A0A179HZ62</accession>
<evidence type="ECO:0000256" key="1">
    <source>
        <dbReference type="SAM" id="MobiDB-lite"/>
    </source>
</evidence>
<dbReference type="Proteomes" id="UP000078340">
    <property type="component" value="Unassembled WGS sequence"/>
</dbReference>
<dbReference type="AlphaFoldDB" id="A0A179HZ62"/>
<comment type="caution">
    <text evidence="2">The sequence shown here is derived from an EMBL/GenBank/DDBJ whole genome shotgun (WGS) entry which is preliminary data.</text>
</comment>